<protein>
    <submittedName>
        <fullName evidence="1">PORR domain-containing protein</fullName>
    </submittedName>
</protein>
<evidence type="ECO:0000313" key="2">
    <source>
        <dbReference type="Proteomes" id="UP001604336"/>
    </source>
</evidence>
<sequence>MRILQRFTTTLRRGPFNSTIQTRFKKPANTAQTRLETRTRDPKLDLLTFHHPSTRTYSDPPQASLRQETRVLCLRTAPLQMGSTRRNRHPHHRRFYTEIPSCFRSIYAPDPAKCLLQI</sequence>
<name>A0ABD1VEA2_9LAMI</name>
<comment type="caution">
    <text evidence="1">The sequence shown here is derived from an EMBL/GenBank/DDBJ whole genome shotgun (WGS) entry which is preliminary data.</text>
</comment>
<reference evidence="2" key="1">
    <citation type="submission" date="2024-07" db="EMBL/GenBank/DDBJ databases">
        <title>Two chromosome-level genome assemblies of Korean endemic species Abeliophyllum distichum and Forsythia ovata (Oleaceae).</title>
        <authorList>
            <person name="Jang H."/>
        </authorList>
    </citation>
    <scope>NUCLEOTIDE SEQUENCE [LARGE SCALE GENOMIC DNA]</scope>
</reference>
<gene>
    <name evidence="1" type="ORF">Adt_08269</name>
</gene>
<proteinExistence type="predicted"/>
<accession>A0ABD1VEA2</accession>
<keyword evidence="2" id="KW-1185">Reference proteome</keyword>
<dbReference type="EMBL" id="JBFOLK010000002">
    <property type="protein sequence ID" value="KAL2534918.1"/>
    <property type="molecule type" value="Genomic_DNA"/>
</dbReference>
<dbReference type="AlphaFoldDB" id="A0ABD1VEA2"/>
<dbReference type="Proteomes" id="UP001604336">
    <property type="component" value="Unassembled WGS sequence"/>
</dbReference>
<evidence type="ECO:0000313" key="1">
    <source>
        <dbReference type="EMBL" id="KAL2534918.1"/>
    </source>
</evidence>
<organism evidence="1 2">
    <name type="scientific">Abeliophyllum distichum</name>
    <dbReference type="NCBI Taxonomy" id="126358"/>
    <lineage>
        <taxon>Eukaryota</taxon>
        <taxon>Viridiplantae</taxon>
        <taxon>Streptophyta</taxon>
        <taxon>Embryophyta</taxon>
        <taxon>Tracheophyta</taxon>
        <taxon>Spermatophyta</taxon>
        <taxon>Magnoliopsida</taxon>
        <taxon>eudicotyledons</taxon>
        <taxon>Gunneridae</taxon>
        <taxon>Pentapetalae</taxon>
        <taxon>asterids</taxon>
        <taxon>lamiids</taxon>
        <taxon>Lamiales</taxon>
        <taxon>Oleaceae</taxon>
        <taxon>Forsythieae</taxon>
        <taxon>Abeliophyllum</taxon>
    </lineage>
</organism>